<comment type="subunit">
    <text evidence="2">Homodimer; disulfide-linked.</text>
</comment>
<accession>A0A0N5ATE9</accession>
<keyword evidence="6" id="KW-1185">Reference proteome</keyword>
<feature type="region of interest" description="Disordered" evidence="5">
    <location>
        <begin position="1"/>
        <end position="31"/>
    </location>
</feature>
<evidence type="ECO:0000256" key="5">
    <source>
        <dbReference type="SAM" id="MobiDB-lite"/>
    </source>
</evidence>
<keyword evidence="4" id="KW-1015">Disulfide bond</keyword>
<reference evidence="7" key="1">
    <citation type="submission" date="2016-04" db="UniProtKB">
        <authorList>
            <consortium name="WormBaseParasite"/>
        </authorList>
    </citation>
    <scope>IDENTIFICATION</scope>
</reference>
<keyword evidence="3" id="KW-0372">Hormone</keyword>
<organism evidence="6 7">
    <name type="scientific">Syphacia muris</name>
    <dbReference type="NCBI Taxonomy" id="451379"/>
    <lineage>
        <taxon>Eukaryota</taxon>
        <taxon>Metazoa</taxon>
        <taxon>Ecdysozoa</taxon>
        <taxon>Nematoda</taxon>
        <taxon>Chromadorea</taxon>
        <taxon>Rhabditida</taxon>
        <taxon>Spirurina</taxon>
        <taxon>Oxyuridomorpha</taxon>
        <taxon>Oxyuroidea</taxon>
        <taxon>Oxyuridae</taxon>
        <taxon>Syphacia</taxon>
    </lineage>
</organism>
<dbReference type="PANTHER" id="PTHR11245:SF6">
    <property type="entry name" value="DUF19 DOMAIN-CONTAINING PROTEIN"/>
    <property type="match status" value="1"/>
</dbReference>
<evidence type="ECO:0000256" key="4">
    <source>
        <dbReference type="ARBA" id="ARBA00023157"/>
    </source>
</evidence>
<comment type="similarity">
    <text evidence="1">Belongs to the stanniocalcin family.</text>
</comment>
<dbReference type="AlphaFoldDB" id="A0A0N5ATE9"/>
<evidence type="ECO:0000313" key="6">
    <source>
        <dbReference type="Proteomes" id="UP000046393"/>
    </source>
</evidence>
<feature type="region of interest" description="Disordered" evidence="5">
    <location>
        <begin position="677"/>
        <end position="748"/>
    </location>
</feature>
<sequence length="976" mass="110016">MLDPAKLKSRKKKDDENGGLSEVKKRRMPPGHIPFRRIKIPEQWKKEMRVVERCVSNAFTSCTYPSLEKKERLRSAVLDVFTETRTMKESSIFYNVPFTTVQTYFHKSCKLVEEAIPFDDNDLEVDLPSKMRKNRPNCHRIGDVLQRLNGVSCEAASSASPLESIPIGVHLTGASKRKPKVVRRIVDSVEREDEDYKEAELSAFDFDSNNQLLLESLNSQQLLMLAELSFSVNPLLDNTEQDSIEMGADEDVDVSVVPDWSWQELAKYISSVSGVCEDIRNRLKAAICDVYGNKMTLQDACLAHNLGYNYLSNYYEAFQTRLRKQARFIISLVSDTNGESGCGDSNVSTLSELSSDITNSEKPKIADDDVPIDGKLIKTEEEDVFPASSEKCFENGKELVAKKHKEKEKYGPPLDPSDNERLKAIEDGVIEACKSSTYSDSQKKRLHVAVSMVVRGEGPVSVAASRSHLPPSTVQLYAQRTRLALGSLLPPPAASLRRSLASQDVQIRSPTVEKVDATEKDWTSGFNDRDAAEFCESNSPCRKRKNIENSEDGISSLDNSGILQDAETVGASTDHAVQMLAKFDLTSTFSAEVKCSKEDLIPKIDTILRNFHYQNDCDVMRNALLSIFLDGKSVDEVCESSKLTAQEVGAYVALFKVYCESKKQGLQKEVDAYVDKNDKDHETQSDASPEESPRKIVRRGEPSIPFFGASQKHRADSEINTLSSEASFKSQEGSSKSGSPERDECDEGVDGIDVMTLHTESIRTSEELCMKNIILYLVQQQYRRSKDSQDKLRLCLENILLDGLQIRETLTLVKGPSEHVLQAYVARCRDAKNCITTDFSIFMADSSQLIKEMNIENKESSKKYIRIRQISARLYQHREIFRRIRLAQDTLPVATAIKVDSVGRLNMILKDKILRPLIEYLEKLRKINFPLETGLICGLVKVLIQLMSSCYVMEVSDELITKWAVEFRNKHPVFYR</sequence>
<name>A0A0N5ATE9_9BILA</name>
<dbReference type="GO" id="GO:0005615">
    <property type="term" value="C:extracellular space"/>
    <property type="evidence" value="ECO:0007669"/>
    <property type="project" value="TreeGrafter"/>
</dbReference>
<dbReference type="GO" id="GO:0005179">
    <property type="term" value="F:hormone activity"/>
    <property type="evidence" value="ECO:0007669"/>
    <property type="project" value="UniProtKB-KW"/>
</dbReference>
<dbReference type="Proteomes" id="UP000046393">
    <property type="component" value="Unplaced"/>
</dbReference>
<dbReference type="STRING" id="451379.A0A0N5ATE9"/>
<dbReference type="WBParaSite" id="SMUV_0000810401-mRNA-1">
    <property type="protein sequence ID" value="SMUV_0000810401-mRNA-1"/>
    <property type="gene ID" value="SMUV_0000810401"/>
</dbReference>
<dbReference type="PANTHER" id="PTHR11245">
    <property type="entry name" value="STANNIOCALCIN"/>
    <property type="match status" value="1"/>
</dbReference>
<proteinExistence type="inferred from homology"/>
<protein>
    <submittedName>
        <fullName evidence="7">HTH psq-type domain-containing protein</fullName>
    </submittedName>
</protein>
<dbReference type="GO" id="GO:0006874">
    <property type="term" value="P:intracellular calcium ion homeostasis"/>
    <property type="evidence" value="ECO:0007669"/>
    <property type="project" value="TreeGrafter"/>
</dbReference>
<evidence type="ECO:0000256" key="3">
    <source>
        <dbReference type="ARBA" id="ARBA00022702"/>
    </source>
</evidence>
<evidence type="ECO:0000256" key="2">
    <source>
        <dbReference type="ARBA" id="ARBA00011748"/>
    </source>
</evidence>
<evidence type="ECO:0000256" key="1">
    <source>
        <dbReference type="ARBA" id="ARBA00008693"/>
    </source>
</evidence>
<evidence type="ECO:0000313" key="7">
    <source>
        <dbReference type="WBParaSite" id="SMUV_0000810401-mRNA-1"/>
    </source>
</evidence>
<dbReference type="InterPro" id="IPR004978">
    <property type="entry name" value="Stanniocalcin"/>
</dbReference>
<feature type="compositionally biased region" description="Polar residues" evidence="5">
    <location>
        <begin position="718"/>
        <end position="738"/>
    </location>
</feature>
<feature type="compositionally biased region" description="Basic and acidic residues" evidence="5">
    <location>
        <begin position="691"/>
        <end position="701"/>
    </location>
</feature>